<proteinExistence type="predicted"/>
<gene>
    <name evidence="2" type="ORF">SEVIR_1G365100v2</name>
</gene>
<dbReference type="InterPro" id="IPR056594">
    <property type="entry name" value="AT5G49610-like_b-prop"/>
</dbReference>
<keyword evidence="3" id="KW-1185">Reference proteome</keyword>
<organism evidence="2 3">
    <name type="scientific">Setaria viridis</name>
    <name type="common">Green bristlegrass</name>
    <name type="synonym">Setaria italica subsp. viridis</name>
    <dbReference type="NCBI Taxonomy" id="4556"/>
    <lineage>
        <taxon>Eukaryota</taxon>
        <taxon>Viridiplantae</taxon>
        <taxon>Streptophyta</taxon>
        <taxon>Embryophyta</taxon>
        <taxon>Tracheophyta</taxon>
        <taxon>Spermatophyta</taxon>
        <taxon>Magnoliopsida</taxon>
        <taxon>Liliopsida</taxon>
        <taxon>Poales</taxon>
        <taxon>Poaceae</taxon>
        <taxon>PACMAD clade</taxon>
        <taxon>Panicoideae</taxon>
        <taxon>Panicodae</taxon>
        <taxon>Paniceae</taxon>
        <taxon>Cenchrinae</taxon>
        <taxon>Setaria</taxon>
    </lineage>
</organism>
<dbReference type="Proteomes" id="UP000298652">
    <property type="component" value="Chromosome 1"/>
</dbReference>
<protein>
    <recommendedName>
        <fullName evidence="1">F-box protein AT5G49610-like beta-propeller domain-containing protein</fullName>
    </recommendedName>
</protein>
<dbReference type="Gene3D" id="1.20.1280.50">
    <property type="match status" value="1"/>
</dbReference>
<evidence type="ECO:0000259" key="1">
    <source>
        <dbReference type="Pfam" id="PF23635"/>
    </source>
</evidence>
<evidence type="ECO:0000313" key="3">
    <source>
        <dbReference type="Proteomes" id="UP000298652"/>
    </source>
</evidence>
<dbReference type="AlphaFoldDB" id="A0A4U6WKT7"/>
<dbReference type="PANTHER" id="PTHR33207">
    <property type="entry name" value="F-BOX DOMAIN CONTAINING PROTEIN-RELATED"/>
    <property type="match status" value="1"/>
</dbReference>
<sequence length="441" mass="49553">MLGKCRRPAPRDGDGDCDGDATAILDDADLEEILLRLPSAADLARSAALVCRRWRRVSSAPAFLRRFRRLHPPQLLGFFICKGGRPDRYDVLNRSPLPVLDPTFLPVVAPNPGVGGAVGRCRDFSLSSLPTVDHWSLADSRDGLLLFCSSCDRSTNDRELPDLRDIPKHFAVCDPLSGHSILLPKPGAGLYLGSYYLGAALVISDKDEGGTGIFSFEVLIATYVLREGPCLCAFSSSSRQWVVLPCPDTYELYNYETPWIDDGARDSGHVYWVVHDWGMDYEHILVLDLQTKKFSTINLPCSGMCDKYNRNIKVMRSEGDRDLRVVAMAWSRCALHFWRHDRSRSAKGRWLKEDVMKFSGVDGLLDLRMAGGSGNSYLIRIVDAGEGFVFIKHYEAPWVFVLNLKEMTMQKLPNRERFCGHALPYRMALSPHLPNFREGNH</sequence>
<name>A0A4U6WKT7_SETVI</name>
<reference evidence="2" key="1">
    <citation type="submission" date="2019-03" db="EMBL/GenBank/DDBJ databases">
        <title>WGS assembly of Setaria viridis.</title>
        <authorList>
            <person name="Huang P."/>
            <person name="Jenkins J."/>
            <person name="Grimwood J."/>
            <person name="Barry K."/>
            <person name="Healey A."/>
            <person name="Mamidi S."/>
            <person name="Sreedasyam A."/>
            <person name="Shu S."/>
            <person name="Feldman M."/>
            <person name="Wu J."/>
            <person name="Yu Y."/>
            <person name="Chen C."/>
            <person name="Johnson J."/>
            <person name="Rokhsar D."/>
            <person name="Baxter I."/>
            <person name="Schmutz J."/>
            <person name="Brutnell T."/>
            <person name="Kellogg E."/>
        </authorList>
    </citation>
    <scope>NUCLEOTIDE SEQUENCE [LARGE SCALE GENOMIC DNA]</scope>
</reference>
<dbReference type="InterPro" id="IPR036047">
    <property type="entry name" value="F-box-like_dom_sf"/>
</dbReference>
<dbReference type="Gramene" id="TKW42159">
    <property type="protein sequence ID" value="TKW42159"/>
    <property type="gene ID" value="SEVIR_1G365100v2"/>
</dbReference>
<dbReference type="EMBL" id="CM016552">
    <property type="protein sequence ID" value="TKW42159.1"/>
    <property type="molecule type" value="Genomic_DNA"/>
</dbReference>
<dbReference type="SUPFAM" id="SSF81383">
    <property type="entry name" value="F-box domain"/>
    <property type="match status" value="1"/>
</dbReference>
<accession>A0A4U6WKT7</accession>
<dbReference type="OMA" id="RERFCGH"/>
<feature type="domain" description="F-box protein AT5G49610-like beta-propeller" evidence="1">
    <location>
        <begin position="281"/>
        <end position="431"/>
    </location>
</feature>
<dbReference type="Pfam" id="PF23635">
    <property type="entry name" value="Beta-prop_AT5G49610-like"/>
    <property type="match status" value="1"/>
</dbReference>
<evidence type="ECO:0000313" key="2">
    <source>
        <dbReference type="EMBL" id="TKW42159.1"/>
    </source>
</evidence>